<evidence type="ECO:0000313" key="2">
    <source>
        <dbReference type="Proteomes" id="UP001228504"/>
    </source>
</evidence>
<name>A0ABT9UWK3_9FIRM</name>
<dbReference type="Proteomes" id="UP001228504">
    <property type="component" value="Unassembled WGS sequence"/>
</dbReference>
<dbReference type="EMBL" id="JAUSUF010000012">
    <property type="protein sequence ID" value="MDQ0150698.1"/>
    <property type="molecule type" value="Genomic_DNA"/>
</dbReference>
<accession>A0ABT9UWK3</accession>
<organism evidence="1 2">
    <name type="scientific">Eubacterium multiforme</name>
    <dbReference type="NCBI Taxonomy" id="83339"/>
    <lineage>
        <taxon>Bacteria</taxon>
        <taxon>Bacillati</taxon>
        <taxon>Bacillota</taxon>
        <taxon>Clostridia</taxon>
        <taxon>Eubacteriales</taxon>
        <taxon>Eubacteriaceae</taxon>
        <taxon>Eubacterium</taxon>
    </lineage>
</organism>
<gene>
    <name evidence="1" type="ORF">J2S18_002668</name>
</gene>
<dbReference type="Pfam" id="PF04245">
    <property type="entry name" value="NA37"/>
    <property type="match status" value="1"/>
</dbReference>
<dbReference type="RefSeq" id="WP_307487424.1">
    <property type="nucleotide sequence ID" value="NZ_JAUSUF010000012.1"/>
</dbReference>
<evidence type="ECO:0008006" key="3">
    <source>
        <dbReference type="Google" id="ProtNLM"/>
    </source>
</evidence>
<keyword evidence="2" id="KW-1185">Reference proteome</keyword>
<protein>
    <recommendedName>
        <fullName evidence="3">Nucleoid associated protein NdpA</fullName>
    </recommendedName>
</protein>
<dbReference type="InterPro" id="IPR007358">
    <property type="entry name" value="Nucleoid_associated_NdpA"/>
</dbReference>
<proteinExistence type="predicted"/>
<reference evidence="1 2" key="1">
    <citation type="submission" date="2023-07" db="EMBL/GenBank/DDBJ databases">
        <title>Genomic Encyclopedia of Type Strains, Phase IV (KMG-IV): sequencing the most valuable type-strain genomes for metagenomic binning, comparative biology and taxonomic classification.</title>
        <authorList>
            <person name="Goeker M."/>
        </authorList>
    </citation>
    <scope>NUCLEOTIDE SEQUENCE [LARGE SCALE GENOMIC DNA]</scope>
    <source>
        <strain evidence="1 2">DSM 20694</strain>
    </source>
</reference>
<comment type="caution">
    <text evidence="1">The sequence shown here is derived from an EMBL/GenBank/DDBJ whole genome shotgun (WGS) entry which is preliminary data.</text>
</comment>
<sequence>MEYIYDINVNEAVIHVLDTNAGEPLLTEYLLDLSENNYKYIYKEIERCLKNEELKYAKFNEGRSIIKEVTRDYLNANEDNLVNISKDIARQMFAIMNGNVNIPSCDLIVASITTDQGPMIAVLKVDHTNNFIHKIDYINNKICVQIASESVGINKSSKAAFIKPLRENENYNLMVLDKQRKTKNEDEYGANYFINNFLDCSIVANERDNTKAFLKASENWIRGYLSDSPDQATSIRDKIRTALKEDEAINVDGFVESNIPKDYKENFKMTVLKRVEDEFKIDKTYVEKKLRRIRLKIDNGIDVYIDDDSYNDKSKFEIVRNGDGTVNIVLKHVRNIIEK</sequence>
<evidence type="ECO:0000313" key="1">
    <source>
        <dbReference type="EMBL" id="MDQ0150698.1"/>
    </source>
</evidence>